<dbReference type="InterPro" id="IPR029055">
    <property type="entry name" value="Ntn_hydrolases_N"/>
</dbReference>
<dbReference type="InterPro" id="IPR001353">
    <property type="entry name" value="Proteasome_sua/b"/>
</dbReference>
<dbReference type="VEuPathDB" id="MicrosporidiaDB:ECANGB1_2462"/>
<dbReference type="PANTHER" id="PTHR32194">
    <property type="entry name" value="METALLOPROTEASE TLDD"/>
    <property type="match status" value="1"/>
</dbReference>
<gene>
    <name evidence="10" type="ORF">ECANGB1_2462</name>
</gene>
<dbReference type="PROSITE" id="PS51476">
    <property type="entry name" value="PROTEASOME_BETA_2"/>
    <property type="match status" value="1"/>
</dbReference>
<dbReference type="InterPro" id="IPR000243">
    <property type="entry name" value="Pept_T1A_subB"/>
</dbReference>
<dbReference type="Gene3D" id="3.60.20.10">
    <property type="entry name" value="Glutamine Phosphoribosylpyrophosphate, subunit 1, domain 1"/>
    <property type="match status" value="1"/>
</dbReference>
<dbReference type="EC" id="3.4.25.1" evidence="3"/>
<dbReference type="GO" id="GO:0043161">
    <property type="term" value="P:proteasome-mediated ubiquitin-dependent protein catabolic process"/>
    <property type="evidence" value="ECO:0007669"/>
    <property type="project" value="EnsemblFungi"/>
</dbReference>
<keyword evidence="7" id="KW-0378">Hydrolase</keyword>
<evidence type="ECO:0000256" key="4">
    <source>
        <dbReference type="ARBA" id="ARBA00022490"/>
    </source>
</evidence>
<keyword evidence="5" id="KW-0645">Protease</keyword>
<evidence type="ECO:0000256" key="5">
    <source>
        <dbReference type="ARBA" id="ARBA00022670"/>
    </source>
</evidence>
<evidence type="ECO:0000256" key="1">
    <source>
        <dbReference type="ARBA" id="ARBA00001198"/>
    </source>
</evidence>
<evidence type="ECO:0000313" key="10">
    <source>
        <dbReference type="EMBL" id="ORD95114.1"/>
    </source>
</evidence>
<dbReference type="PRINTS" id="PR00141">
    <property type="entry name" value="PROTEASOME"/>
</dbReference>
<evidence type="ECO:0000313" key="11">
    <source>
        <dbReference type="Proteomes" id="UP000192639"/>
    </source>
</evidence>
<dbReference type="GO" id="GO:0004298">
    <property type="term" value="F:threonine-type endopeptidase activity"/>
    <property type="evidence" value="ECO:0007669"/>
    <property type="project" value="UniProtKB-KW"/>
</dbReference>
<organism evidence="10 11">
    <name type="scientific">Enterospora canceri</name>
    <dbReference type="NCBI Taxonomy" id="1081671"/>
    <lineage>
        <taxon>Eukaryota</taxon>
        <taxon>Fungi</taxon>
        <taxon>Fungi incertae sedis</taxon>
        <taxon>Microsporidia</taxon>
        <taxon>Enterocytozoonidae</taxon>
        <taxon>Enterospora</taxon>
    </lineage>
</organism>
<evidence type="ECO:0000256" key="2">
    <source>
        <dbReference type="ARBA" id="ARBA00004123"/>
    </source>
</evidence>
<evidence type="ECO:0000256" key="8">
    <source>
        <dbReference type="ARBA" id="ARBA00022942"/>
    </source>
</evidence>
<proteinExistence type="predicted"/>
<keyword evidence="8 10" id="KW-0647">Proteasome</keyword>
<dbReference type="GO" id="GO:0010499">
    <property type="term" value="P:proteasomal ubiquitin-independent protein catabolic process"/>
    <property type="evidence" value="ECO:0007669"/>
    <property type="project" value="EnsemblFungi"/>
</dbReference>
<dbReference type="AlphaFoldDB" id="A0A1Y1SA92"/>
<dbReference type="Proteomes" id="UP000192639">
    <property type="component" value="Unassembled WGS sequence"/>
</dbReference>
<keyword evidence="6" id="KW-0888">Threonine protease</keyword>
<accession>A0A1Y1SA92</accession>
<keyword evidence="11" id="KW-1185">Reference proteome</keyword>
<protein>
    <recommendedName>
        <fullName evidence="3">proteasome endopeptidase complex</fullName>
        <ecNumber evidence="3">3.4.25.1</ecNumber>
    </recommendedName>
</protein>
<evidence type="ECO:0000256" key="9">
    <source>
        <dbReference type="PIRSR" id="PIRSR600243-1"/>
    </source>
</evidence>
<dbReference type="OrthoDB" id="7854943at2759"/>
<evidence type="ECO:0000256" key="7">
    <source>
        <dbReference type="ARBA" id="ARBA00022801"/>
    </source>
</evidence>
<comment type="caution">
    <text evidence="10">The sequence shown here is derived from an EMBL/GenBank/DDBJ whole genome shotgun (WGS) entry which is preliminary data.</text>
</comment>
<keyword evidence="4" id="KW-0963">Cytoplasm</keyword>
<dbReference type="EMBL" id="LWDP01000002">
    <property type="protein sequence ID" value="ORD95114.1"/>
    <property type="molecule type" value="Genomic_DNA"/>
</dbReference>
<comment type="catalytic activity">
    <reaction evidence="1">
        <text>Cleavage of peptide bonds with very broad specificity.</text>
        <dbReference type="EC" id="3.4.25.1"/>
    </reaction>
</comment>
<evidence type="ECO:0000256" key="6">
    <source>
        <dbReference type="ARBA" id="ARBA00022698"/>
    </source>
</evidence>
<evidence type="ECO:0000256" key="3">
    <source>
        <dbReference type="ARBA" id="ARBA00012039"/>
    </source>
</evidence>
<dbReference type="PANTHER" id="PTHR32194:SF0">
    <property type="entry name" value="ATP-DEPENDENT PROTEASE SUBUNIT HSLV"/>
    <property type="match status" value="1"/>
</dbReference>
<dbReference type="GO" id="GO:0019774">
    <property type="term" value="C:proteasome core complex, beta-subunit complex"/>
    <property type="evidence" value="ECO:0007669"/>
    <property type="project" value="EnsemblFungi"/>
</dbReference>
<dbReference type="InterPro" id="IPR023333">
    <property type="entry name" value="Proteasome_suB-type"/>
</dbReference>
<feature type="active site" description="Nucleophile" evidence="9">
    <location>
        <position position="10"/>
    </location>
</feature>
<comment type="subcellular location">
    <subcellularLocation>
        <location evidence="2">Nucleus</location>
    </subcellularLocation>
</comment>
<dbReference type="Pfam" id="PF00227">
    <property type="entry name" value="Proteasome"/>
    <property type="match status" value="1"/>
</dbReference>
<sequence>MEQEQELTGTTILAFKYEDGIMFAADSRTTRGQFVACHYSDKITQLADNILCCRCGVASQTQWLQRYAAKEIKKLAYLEKTGFSISKAANLVGRLIYENKDVLRASLIMGGVDNGFEIYKIALDGTVIPTDATIAGSGSAFIYGMMDSQYRPNMPFKEAIEFATTLVRLAINRDCSSGGVVRVATIEKDKTTRRYLLEGDKVFME</sequence>
<dbReference type="SUPFAM" id="SSF56235">
    <property type="entry name" value="N-terminal nucleophile aminohydrolases (Ntn hydrolases)"/>
    <property type="match status" value="1"/>
</dbReference>
<name>A0A1Y1SA92_9MICR</name>
<reference evidence="10 11" key="1">
    <citation type="journal article" date="2017" name="Environ. Microbiol.">
        <title>Decay of the glycolytic pathway and adaptation to intranuclear parasitism within Enterocytozoonidae microsporidia.</title>
        <authorList>
            <person name="Wiredu Boakye D."/>
            <person name="Jaroenlak P."/>
            <person name="Prachumwat A."/>
            <person name="Williams T.A."/>
            <person name="Bateman K.S."/>
            <person name="Itsathitphaisarn O."/>
            <person name="Sritunyalucksana K."/>
            <person name="Paszkiewicz K.H."/>
            <person name="Moore K.A."/>
            <person name="Stentiford G.D."/>
            <person name="Williams B.A."/>
        </authorList>
    </citation>
    <scope>NUCLEOTIDE SEQUENCE [LARGE SCALE GENOMIC DNA]</scope>
    <source>
        <strain evidence="10 11">GB1</strain>
    </source>
</reference>
<dbReference type="GO" id="GO:0005634">
    <property type="term" value="C:nucleus"/>
    <property type="evidence" value="ECO:0007669"/>
    <property type="project" value="UniProtKB-SubCell"/>
</dbReference>
<dbReference type="GO" id="GO:0034515">
    <property type="term" value="C:proteasome storage granule"/>
    <property type="evidence" value="ECO:0007669"/>
    <property type="project" value="EnsemblFungi"/>
</dbReference>